<dbReference type="EMBL" id="OZ023705">
    <property type="protein sequence ID" value="CAK9874743.1"/>
    <property type="molecule type" value="Genomic_DNA"/>
</dbReference>
<evidence type="ECO:0000313" key="8">
    <source>
        <dbReference type="Proteomes" id="UP001497522"/>
    </source>
</evidence>
<dbReference type="EC" id="1.1.1.193" evidence="2"/>
<feature type="domain" description="CMP/dCMP-type deaminase" evidence="6">
    <location>
        <begin position="28"/>
        <end position="140"/>
    </location>
</feature>
<dbReference type="InterPro" id="IPR011549">
    <property type="entry name" value="RibD_C"/>
</dbReference>
<dbReference type="InterPro" id="IPR024072">
    <property type="entry name" value="DHFR-like_dom_sf"/>
</dbReference>
<dbReference type="InterPro" id="IPR002734">
    <property type="entry name" value="RibDG_C"/>
</dbReference>
<evidence type="ECO:0000256" key="2">
    <source>
        <dbReference type="ARBA" id="ARBA00013173"/>
    </source>
</evidence>
<dbReference type="PANTHER" id="PTHR38011:SF7">
    <property type="entry name" value="2,5-DIAMINO-6-RIBOSYLAMINO-4(3H)-PYRIMIDINONE 5'-PHOSPHATE REDUCTASE"/>
    <property type="match status" value="1"/>
</dbReference>
<dbReference type="InterPro" id="IPR002125">
    <property type="entry name" value="CMP_dCMP_dom"/>
</dbReference>
<proteinExistence type="predicted"/>
<evidence type="ECO:0000256" key="3">
    <source>
        <dbReference type="ARBA" id="ARBA00022857"/>
    </source>
</evidence>
<keyword evidence="4" id="KW-0560">Oxidoreductase</keyword>
<dbReference type="NCBIfam" id="TIGR00326">
    <property type="entry name" value="eubact_ribD"/>
    <property type="match status" value="1"/>
</dbReference>
<dbReference type="PROSITE" id="PS51747">
    <property type="entry name" value="CYT_DCMP_DEAMINASES_2"/>
    <property type="match status" value="1"/>
</dbReference>
<evidence type="ECO:0000259" key="6">
    <source>
        <dbReference type="PROSITE" id="PS51747"/>
    </source>
</evidence>
<keyword evidence="5" id="KW-0511">Multifunctional enzyme</keyword>
<evidence type="ECO:0000256" key="5">
    <source>
        <dbReference type="ARBA" id="ARBA00023268"/>
    </source>
</evidence>
<dbReference type="NCBIfam" id="TIGR00227">
    <property type="entry name" value="ribD_Cterm"/>
    <property type="match status" value="1"/>
</dbReference>
<accession>A0ABP1BGL8</accession>
<dbReference type="SUPFAM" id="SSF53927">
    <property type="entry name" value="Cytidine deaminase-like"/>
    <property type="match status" value="1"/>
</dbReference>
<gene>
    <name evidence="7" type="ORF">CSSPJE1EN2_LOCUS16992</name>
</gene>
<evidence type="ECO:0000256" key="4">
    <source>
        <dbReference type="ARBA" id="ARBA00023002"/>
    </source>
</evidence>
<evidence type="ECO:0000256" key="1">
    <source>
        <dbReference type="ARBA" id="ARBA00004910"/>
    </source>
</evidence>
<dbReference type="Proteomes" id="UP001497522">
    <property type="component" value="Chromosome 4"/>
</dbReference>
<dbReference type="InterPro" id="IPR016193">
    <property type="entry name" value="Cytidine_deaminase-like"/>
</dbReference>
<keyword evidence="8" id="KW-1185">Reference proteome</keyword>
<sequence>MLPPLRAVSTRILLRRMYYGHSGILQNDTDSVHLLRAADIAEMSMGLTAPHANSGCVIVRGPHIVGEGFLYGQGSKSAELQAVERAGEHARGGTAYLNLEPGDWLGDNSAVASLIQAGVSRVVVGIRNPFEHLQGRGITALRHAGLNVDVAGEDLVDSKGNIAVALKSCRVVNAPLLYKAAYKIPFSVLKYAMTLDGKIAASSGHAAWVSGELSRARVFRVRAQSDAVIVGGNTVRRDNPSLTTRKEEGHQPVRIVMSRGLDLPEKANLWDISKSPTIVMTQKGSKKEFQKMLMDHGVEVVEFELLTPRRVMEYCYTRGFLQIMWECGGLLSAPAISSSVIHKVLAFIAPKIVGGVLAPTPVGELGMLQMTQALNLSEVEFEKVGPDMLVSGYLQPLPDLPFGNSYGGQSKGQLTFA</sequence>
<dbReference type="SUPFAM" id="SSF53597">
    <property type="entry name" value="Dihydrofolate reductase-like"/>
    <property type="match status" value="1"/>
</dbReference>
<dbReference type="Pfam" id="PF01872">
    <property type="entry name" value="RibD_C"/>
    <property type="match status" value="1"/>
</dbReference>
<comment type="pathway">
    <text evidence="1">Cofactor biosynthesis; riboflavin biosynthesis; 5-amino-6-(D-ribitylamino)uracil from GTP: step 3/4.</text>
</comment>
<keyword evidence="3" id="KW-0521">NADP</keyword>
<name>A0ABP1BGL8_9BRYO</name>
<organism evidence="7 8">
    <name type="scientific">Sphagnum jensenii</name>
    <dbReference type="NCBI Taxonomy" id="128206"/>
    <lineage>
        <taxon>Eukaryota</taxon>
        <taxon>Viridiplantae</taxon>
        <taxon>Streptophyta</taxon>
        <taxon>Embryophyta</taxon>
        <taxon>Bryophyta</taxon>
        <taxon>Sphagnophytina</taxon>
        <taxon>Sphagnopsida</taxon>
        <taxon>Sphagnales</taxon>
        <taxon>Sphagnaceae</taxon>
        <taxon>Sphagnum</taxon>
    </lineage>
</organism>
<dbReference type="PANTHER" id="PTHR38011">
    <property type="entry name" value="DIHYDROFOLATE REDUCTASE FAMILY PROTEIN (AFU_ORTHOLOGUE AFUA_8G06820)"/>
    <property type="match status" value="1"/>
</dbReference>
<dbReference type="PIRSF" id="PIRSF006769">
    <property type="entry name" value="RibD"/>
    <property type="match status" value="1"/>
</dbReference>
<dbReference type="Gene3D" id="3.40.430.10">
    <property type="entry name" value="Dihydrofolate Reductase, subunit A"/>
    <property type="match status" value="1"/>
</dbReference>
<dbReference type="Gene3D" id="3.40.140.10">
    <property type="entry name" value="Cytidine Deaminase, domain 2"/>
    <property type="match status" value="1"/>
</dbReference>
<reference evidence="7" key="1">
    <citation type="submission" date="2024-03" db="EMBL/GenBank/DDBJ databases">
        <authorList>
            <consortium name="ELIXIR-Norway"/>
            <consortium name="Elixir Norway"/>
        </authorList>
    </citation>
    <scope>NUCLEOTIDE SEQUENCE</scope>
</reference>
<protein>
    <recommendedName>
        <fullName evidence="2">5-amino-6-(5-phosphoribosylamino)uracil reductase</fullName>
        <ecNumber evidence="2">1.1.1.193</ecNumber>
    </recommendedName>
</protein>
<dbReference type="InterPro" id="IPR004794">
    <property type="entry name" value="Eubact_RibD"/>
</dbReference>
<dbReference type="InterPro" id="IPR050765">
    <property type="entry name" value="Riboflavin_Biosynth_HTPR"/>
</dbReference>
<evidence type="ECO:0000313" key="7">
    <source>
        <dbReference type="EMBL" id="CAK9874743.1"/>
    </source>
</evidence>